<evidence type="ECO:0000259" key="9">
    <source>
        <dbReference type="Pfam" id="PF20791"/>
    </source>
</evidence>
<dbReference type="Pfam" id="PF20791">
    <property type="entry name" value="Acyl-ACP_TE_C"/>
    <property type="match status" value="1"/>
</dbReference>
<dbReference type="InterPro" id="IPR029069">
    <property type="entry name" value="HotDog_dom_sf"/>
</dbReference>
<gene>
    <name evidence="10" type="ORF">ACFPIK_01055</name>
</gene>
<reference evidence="11" key="1">
    <citation type="journal article" date="2019" name="Int. J. Syst. Evol. Microbiol.">
        <title>The Global Catalogue of Microorganisms (GCM) 10K type strain sequencing project: providing services to taxonomists for standard genome sequencing and annotation.</title>
        <authorList>
            <consortium name="The Broad Institute Genomics Platform"/>
            <consortium name="The Broad Institute Genome Sequencing Center for Infectious Disease"/>
            <person name="Wu L."/>
            <person name="Ma J."/>
        </authorList>
    </citation>
    <scope>NUCLEOTIDE SEQUENCE [LARGE SCALE GENOMIC DNA]</scope>
    <source>
        <strain evidence="11">CGMCC 1.7030</strain>
    </source>
</reference>
<comment type="similarity">
    <text evidence="1">Belongs to the acyl-ACP thioesterase family.</text>
</comment>
<evidence type="ECO:0000256" key="4">
    <source>
        <dbReference type="ARBA" id="ARBA00022832"/>
    </source>
</evidence>
<comment type="caution">
    <text evidence="10">The sequence shown here is derived from an EMBL/GenBank/DDBJ whole genome shotgun (WGS) entry which is preliminary data.</text>
</comment>
<dbReference type="Proteomes" id="UP001596163">
    <property type="component" value="Unassembled WGS sequence"/>
</dbReference>
<dbReference type="InterPro" id="IPR002864">
    <property type="entry name" value="Acyl-ACP_thioesterase_NHD"/>
</dbReference>
<proteinExistence type="inferred from homology"/>
<evidence type="ECO:0000256" key="7">
    <source>
        <dbReference type="ARBA" id="ARBA00023160"/>
    </source>
</evidence>
<keyword evidence="11" id="KW-1185">Reference proteome</keyword>
<feature type="domain" description="Acyl-ACP thioesterase-like C-terminal" evidence="9">
    <location>
        <begin position="155"/>
        <end position="211"/>
    </location>
</feature>
<accession>A0ABW0BRW6</accession>
<evidence type="ECO:0000256" key="6">
    <source>
        <dbReference type="ARBA" id="ARBA00023098"/>
    </source>
</evidence>
<dbReference type="SUPFAM" id="SSF54637">
    <property type="entry name" value="Thioesterase/thiol ester dehydrase-isomerase"/>
    <property type="match status" value="2"/>
</dbReference>
<evidence type="ECO:0000313" key="10">
    <source>
        <dbReference type="EMBL" id="MFC5190336.1"/>
    </source>
</evidence>
<keyword evidence="3" id="KW-0378">Hydrolase</keyword>
<dbReference type="PANTHER" id="PTHR31727">
    <property type="entry name" value="OLEOYL-ACYL CARRIER PROTEIN THIOESTERASE 1, CHLOROPLASTIC"/>
    <property type="match status" value="1"/>
</dbReference>
<dbReference type="RefSeq" id="WP_377911313.1">
    <property type="nucleotide sequence ID" value="NZ_JBHSKS010000001.1"/>
</dbReference>
<dbReference type="InterPro" id="IPR045023">
    <property type="entry name" value="FATA/B"/>
</dbReference>
<name>A0ABW0BRW6_9BACT</name>
<dbReference type="PANTHER" id="PTHR31727:SF6">
    <property type="entry name" value="OLEOYL-ACYL CARRIER PROTEIN THIOESTERASE 1, CHLOROPLASTIC"/>
    <property type="match status" value="1"/>
</dbReference>
<organism evidence="10 11">
    <name type="scientific">Algoriphagus aquatilis</name>
    <dbReference type="NCBI Taxonomy" id="490186"/>
    <lineage>
        <taxon>Bacteria</taxon>
        <taxon>Pseudomonadati</taxon>
        <taxon>Bacteroidota</taxon>
        <taxon>Cytophagia</taxon>
        <taxon>Cytophagales</taxon>
        <taxon>Cyclobacteriaceae</taxon>
        <taxon>Algoriphagus</taxon>
    </lineage>
</organism>
<evidence type="ECO:0000256" key="5">
    <source>
        <dbReference type="ARBA" id="ARBA00022946"/>
    </source>
</evidence>
<protein>
    <submittedName>
        <fullName evidence="10">Acyl-[acyl-carrier-protein] thioesterase</fullName>
    </submittedName>
</protein>
<sequence length="238" mass="27539">MSLPESFQFTKEFEVGSFQVHPNGNIRMACLADLLQEIAWRHADSADFGRNLLETKQMWVLSRLEIKVEKFPKWGDRLQLFTGGRGAEKLFAFREFMVWDQDQQVVARAMSSWLLLHTETKRIQKPELVLPSELFDPRNAPAWQPEKLAVGGELSAQEEIQVRQSDLDLYHHVNNTSYIRWVENFLAEVSFFPKQISINYLSECLSGDQVILSLFEKDAEKFIEGKVGDKSVFVARVR</sequence>
<keyword evidence="2" id="KW-0444">Lipid biosynthesis</keyword>
<keyword evidence="7" id="KW-0275">Fatty acid biosynthesis</keyword>
<evidence type="ECO:0000256" key="2">
    <source>
        <dbReference type="ARBA" id="ARBA00022516"/>
    </source>
</evidence>
<dbReference type="EMBL" id="JBHSKS010000001">
    <property type="protein sequence ID" value="MFC5190336.1"/>
    <property type="molecule type" value="Genomic_DNA"/>
</dbReference>
<dbReference type="CDD" id="cd00586">
    <property type="entry name" value="4HBT"/>
    <property type="match status" value="1"/>
</dbReference>
<dbReference type="InterPro" id="IPR049427">
    <property type="entry name" value="Acyl-ACP_TE_C"/>
</dbReference>
<feature type="domain" description="Acyl-ACP thioesterase N-terminal hotdog" evidence="8">
    <location>
        <begin position="8"/>
        <end position="125"/>
    </location>
</feature>
<evidence type="ECO:0000313" key="11">
    <source>
        <dbReference type="Proteomes" id="UP001596163"/>
    </source>
</evidence>
<evidence type="ECO:0000256" key="1">
    <source>
        <dbReference type="ARBA" id="ARBA00006500"/>
    </source>
</evidence>
<keyword evidence="5" id="KW-0809">Transit peptide</keyword>
<keyword evidence="6" id="KW-0443">Lipid metabolism</keyword>
<dbReference type="Gene3D" id="3.10.129.10">
    <property type="entry name" value="Hotdog Thioesterase"/>
    <property type="match status" value="1"/>
</dbReference>
<dbReference type="Pfam" id="PF01643">
    <property type="entry name" value="Acyl-ACP_TE"/>
    <property type="match status" value="1"/>
</dbReference>
<evidence type="ECO:0000256" key="3">
    <source>
        <dbReference type="ARBA" id="ARBA00022801"/>
    </source>
</evidence>
<evidence type="ECO:0000259" key="8">
    <source>
        <dbReference type="Pfam" id="PF01643"/>
    </source>
</evidence>
<keyword evidence="4" id="KW-0276">Fatty acid metabolism</keyword>